<protein>
    <submittedName>
        <fullName evidence="2">Uncharacterized protein</fullName>
    </submittedName>
</protein>
<dbReference type="InterPro" id="IPR043502">
    <property type="entry name" value="DNA/RNA_pol_sf"/>
</dbReference>
<dbReference type="InterPro" id="IPR043128">
    <property type="entry name" value="Rev_trsase/Diguanyl_cyclase"/>
</dbReference>
<evidence type="ECO:0000313" key="3">
    <source>
        <dbReference type="Proteomes" id="UP001234989"/>
    </source>
</evidence>
<dbReference type="Gene3D" id="3.30.70.270">
    <property type="match status" value="1"/>
</dbReference>
<dbReference type="PANTHER" id="PTHR24559">
    <property type="entry name" value="TRANSPOSON TY3-I GAG-POL POLYPROTEIN"/>
    <property type="match status" value="1"/>
</dbReference>
<organism evidence="2 3">
    <name type="scientific">Solanum verrucosum</name>
    <dbReference type="NCBI Taxonomy" id="315347"/>
    <lineage>
        <taxon>Eukaryota</taxon>
        <taxon>Viridiplantae</taxon>
        <taxon>Streptophyta</taxon>
        <taxon>Embryophyta</taxon>
        <taxon>Tracheophyta</taxon>
        <taxon>Spermatophyta</taxon>
        <taxon>Magnoliopsida</taxon>
        <taxon>eudicotyledons</taxon>
        <taxon>Gunneridae</taxon>
        <taxon>Pentapetalae</taxon>
        <taxon>asterids</taxon>
        <taxon>lamiids</taxon>
        <taxon>Solanales</taxon>
        <taxon>Solanaceae</taxon>
        <taxon>Solanoideae</taxon>
        <taxon>Solaneae</taxon>
        <taxon>Solanum</taxon>
    </lineage>
</organism>
<feature type="region of interest" description="Disordered" evidence="1">
    <location>
        <begin position="32"/>
        <end position="54"/>
    </location>
</feature>
<reference evidence="2" key="1">
    <citation type="submission" date="2023-08" db="EMBL/GenBank/DDBJ databases">
        <title>A de novo genome assembly of Solanum verrucosum Schlechtendal, a Mexican diploid species geographically isolated from the other diploid A-genome species in potato relatives.</title>
        <authorList>
            <person name="Hosaka K."/>
        </authorList>
    </citation>
    <scope>NUCLEOTIDE SEQUENCE</scope>
    <source>
        <tissue evidence="2">Young leaves</tissue>
    </source>
</reference>
<evidence type="ECO:0000256" key="1">
    <source>
        <dbReference type="SAM" id="MobiDB-lite"/>
    </source>
</evidence>
<gene>
    <name evidence="2" type="ORF">MTR67_038798</name>
</gene>
<name>A0AAF0UFT9_SOLVR</name>
<dbReference type="PANTHER" id="PTHR24559:SF444">
    <property type="entry name" value="REVERSE TRANSCRIPTASE DOMAIN-CONTAINING PROTEIN"/>
    <property type="match status" value="1"/>
</dbReference>
<dbReference type="SUPFAM" id="SSF56672">
    <property type="entry name" value="DNA/RNA polymerases"/>
    <property type="match status" value="1"/>
</dbReference>
<dbReference type="InterPro" id="IPR053134">
    <property type="entry name" value="RNA-dir_DNA_polymerase"/>
</dbReference>
<proteinExistence type="predicted"/>
<accession>A0AAF0UFT9</accession>
<dbReference type="Proteomes" id="UP001234989">
    <property type="component" value="Chromosome 9"/>
</dbReference>
<dbReference type="EMBL" id="CP133620">
    <property type="protein sequence ID" value="WMV45413.1"/>
    <property type="molecule type" value="Genomic_DNA"/>
</dbReference>
<evidence type="ECO:0000313" key="2">
    <source>
        <dbReference type="EMBL" id="WMV45413.1"/>
    </source>
</evidence>
<dbReference type="AlphaFoldDB" id="A0AAF0UFT9"/>
<sequence length="222" mass="25243">MPPRRAYNRNLLTAPTDPWNEQVTHASSSCFPSARSVQDRHGQSAGLLPDTQPISIPPYRMDRVELKELKEQLNDLLDKGFIKPSISSWGAQGASCFSKIDLRSGYHQLRVRDSDIPKTAFRTRRFVEEFSTIASPLTKLTQKKSNFGGQMSGHPRLCVDALSLMYVFTKKELNLRQRRWIEFLKNYDMNELYHSGKVNVVADALSRLSTGSVAHVEEEKES</sequence>
<keyword evidence="3" id="KW-1185">Reference proteome</keyword>
<dbReference type="Gene3D" id="3.10.10.10">
    <property type="entry name" value="HIV Type 1 Reverse Transcriptase, subunit A, domain 1"/>
    <property type="match status" value="2"/>
</dbReference>